<evidence type="ECO:0000313" key="2">
    <source>
        <dbReference type="EMBL" id="KAH0774588.1"/>
    </source>
</evidence>
<dbReference type="EMBL" id="JAIVGD010000005">
    <property type="protein sequence ID" value="KAH0774588.1"/>
    <property type="molecule type" value="Genomic_DNA"/>
</dbReference>
<evidence type="ECO:0000313" key="3">
    <source>
        <dbReference type="Proteomes" id="UP000826656"/>
    </source>
</evidence>
<protein>
    <submittedName>
        <fullName evidence="1">Uncharacterized protein</fullName>
    </submittedName>
</protein>
<keyword evidence="3" id="KW-1185">Reference proteome</keyword>
<comment type="caution">
    <text evidence="1">The sequence shown here is derived from an EMBL/GenBank/DDBJ whole genome shotgun (WGS) entry which is preliminary data.</text>
</comment>
<sequence length="59" mass="6811">MMIDEVEILFNYEDVKVGTDCEHSAGSVYEWDLSKGEECDYEWMEASSKERGRTVGDKL</sequence>
<organism evidence="1 3">
    <name type="scientific">Solanum tuberosum</name>
    <name type="common">Potato</name>
    <dbReference type="NCBI Taxonomy" id="4113"/>
    <lineage>
        <taxon>Eukaryota</taxon>
        <taxon>Viridiplantae</taxon>
        <taxon>Streptophyta</taxon>
        <taxon>Embryophyta</taxon>
        <taxon>Tracheophyta</taxon>
        <taxon>Spermatophyta</taxon>
        <taxon>Magnoliopsida</taxon>
        <taxon>eudicotyledons</taxon>
        <taxon>Gunneridae</taxon>
        <taxon>Pentapetalae</taxon>
        <taxon>asterids</taxon>
        <taxon>lamiids</taxon>
        <taxon>Solanales</taxon>
        <taxon>Solanaceae</taxon>
        <taxon>Solanoideae</taxon>
        <taxon>Solaneae</taxon>
        <taxon>Solanum</taxon>
    </lineage>
</organism>
<reference evidence="1 3" key="1">
    <citation type="journal article" date="2021" name="bioRxiv">
        <title>Chromosome-scale and haplotype-resolved genome assembly of a tetraploid potato cultivar.</title>
        <authorList>
            <person name="Sun H."/>
            <person name="Jiao W.-B."/>
            <person name="Krause K."/>
            <person name="Campoy J.A."/>
            <person name="Goel M."/>
            <person name="Folz-Donahue K."/>
            <person name="Kukat C."/>
            <person name="Huettel B."/>
            <person name="Schneeberger K."/>
        </authorList>
    </citation>
    <scope>NUCLEOTIDE SEQUENCE [LARGE SCALE GENOMIC DNA]</scope>
    <source>
        <strain evidence="1">SolTubOtavaFocal</strain>
        <tissue evidence="1">Leaves</tissue>
    </source>
</reference>
<evidence type="ECO:0000313" key="1">
    <source>
        <dbReference type="EMBL" id="KAH0761058.1"/>
    </source>
</evidence>
<name>A0ABQ7VAF6_SOLTU</name>
<dbReference type="EMBL" id="JAIVGD010000013">
    <property type="protein sequence ID" value="KAH0761058.1"/>
    <property type="molecule type" value="Genomic_DNA"/>
</dbReference>
<accession>A0ABQ7VAF6</accession>
<dbReference type="Proteomes" id="UP000826656">
    <property type="component" value="Unassembled WGS sequence"/>
</dbReference>
<gene>
    <name evidence="2" type="ORF">KY290_011725</name>
    <name evidence="1" type="ORF">KY290_017131</name>
</gene>
<proteinExistence type="predicted"/>